<feature type="disulfide bond" evidence="7">
    <location>
        <begin position="299"/>
        <end position="329"/>
    </location>
</feature>
<dbReference type="InterPro" id="IPR050111">
    <property type="entry name" value="C-type_lectin/snaclec_domain"/>
</dbReference>
<evidence type="ECO:0000256" key="10">
    <source>
        <dbReference type="SAM" id="Phobius"/>
    </source>
</evidence>
<dbReference type="InterPro" id="IPR001211">
    <property type="entry name" value="PLA2"/>
</dbReference>
<keyword evidence="10" id="KW-0812">Transmembrane</keyword>
<feature type="active site" evidence="5">
    <location>
        <position position="286"/>
    </location>
</feature>
<keyword evidence="10" id="KW-0472">Membrane</keyword>
<dbReference type="GO" id="GO:0016042">
    <property type="term" value="P:lipid catabolic process"/>
    <property type="evidence" value="ECO:0007669"/>
    <property type="project" value="InterPro"/>
</dbReference>
<feature type="disulfide bond" evidence="7">
    <location>
        <begin position="267"/>
        <end position="283"/>
    </location>
</feature>
<dbReference type="InterPro" id="IPR001304">
    <property type="entry name" value="C-type_lectin-like"/>
</dbReference>
<evidence type="ECO:0000256" key="2">
    <source>
        <dbReference type="ARBA" id="ARBA00022525"/>
    </source>
</evidence>
<dbReference type="Gene3D" id="3.10.100.10">
    <property type="entry name" value="Mannose-Binding Protein A, subunit A"/>
    <property type="match status" value="1"/>
</dbReference>
<dbReference type="SMART" id="SM00085">
    <property type="entry name" value="PA2c"/>
    <property type="match status" value="1"/>
</dbReference>
<dbReference type="GO" id="GO:0030246">
    <property type="term" value="F:carbohydrate binding"/>
    <property type="evidence" value="ECO:0007669"/>
    <property type="project" value="UniProtKB-KW"/>
</dbReference>
<dbReference type="Pfam" id="PF00068">
    <property type="entry name" value="Phospholip_A2_1"/>
    <property type="match status" value="1"/>
</dbReference>
<evidence type="ECO:0000313" key="12">
    <source>
        <dbReference type="EMBL" id="KAF0033674.1"/>
    </source>
</evidence>
<dbReference type="GO" id="GO:0050482">
    <property type="term" value="P:arachidonate secretion"/>
    <property type="evidence" value="ECO:0007669"/>
    <property type="project" value="InterPro"/>
</dbReference>
<feature type="binding site" evidence="6">
    <location>
        <position position="268"/>
    </location>
    <ligand>
        <name>Ca(2+)</name>
        <dbReference type="ChEBI" id="CHEBI:29108"/>
    </ligand>
</feature>
<dbReference type="PROSITE" id="PS00118">
    <property type="entry name" value="PA2_HIS"/>
    <property type="match status" value="1"/>
</dbReference>
<dbReference type="InterPro" id="IPR036444">
    <property type="entry name" value="PLipase_A2_dom_sf"/>
</dbReference>
<dbReference type="Pfam" id="PF00059">
    <property type="entry name" value="Lectin_C"/>
    <property type="match status" value="1"/>
</dbReference>
<keyword evidence="4 7" id="KW-1015">Disulfide bond</keyword>
<dbReference type="GO" id="GO:0005576">
    <property type="term" value="C:extracellular region"/>
    <property type="evidence" value="ECO:0007669"/>
    <property type="project" value="UniProtKB-SubCell"/>
</dbReference>
<dbReference type="CDD" id="cd03590">
    <property type="entry name" value="CLECT_DC-SIGN_like"/>
    <property type="match status" value="1"/>
</dbReference>
<proteinExistence type="inferred from homology"/>
<keyword evidence="6" id="KW-0479">Metal-binding</keyword>
<dbReference type="InterPro" id="IPR033989">
    <property type="entry name" value="CD209-like_CTLD"/>
</dbReference>
<organism evidence="12 13">
    <name type="scientific">Scophthalmus maximus</name>
    <name type="common">Turbot</name>
    <name type="synonym">Psetta maxima</name>
    <dbReference type="NCBI Taxonomy" id="52904"/>
    <lineage>
        <taxon>Eukaryota</taxon>
        <taxon>Metazoa</taxon>
        <taxon>Chordata</taxon>
        <taxon>Craniata</taxon>
        <taxon>Vertebrata</taxon>
        <taxon>Euteleostomi</taxon>
        <taxon>Actinopterygii</taxon>
        <taxon>Neopterygii</taxon>
        <taxon>Teleostei</taxon>
        <taxon>Neoteleostei</taxon>
        <taxon>Acanthomorphata</taxon>
        <taxon>Carangaria</taxon>
        <taxon>Pleuronectiformes</taxon>
        <taxon>Pleuronectoidei</taxon>
        <taxon>Scophthalmidae</taxon>
        <taxon>Scophthalmus</taxon>
    </lineage>
</organism>
<evidence type="ECO:0000256" key="7">
    <source>
        <dbReference type="PIRSR" id="PIRSR601211-3"/>
    </source>
</evidence>
<dbReference type="AlphaFoldDB" id="A0A6A4SRL1"/>
<dbReference type="GO" id="GO:0005509">
    <property type="term" value="F:calcium ion binding"/>
    <property type="evidence" value="ECO:0007669"/>
    <property type="project" value="InterPro"/>
</dbReference>
<keyword evidence="6" id="KW-0106">Calcium</keyword>
<feature type="region of interest" description="Disordered" evidence="9">
    <location>
        <begin position="1"/>
        <end position="21"/>
    </location>
</feature>
<evidence type="ECO:0000256" key="5">
    <source>
        <dbReference type="PIRSR" id="PIRSR601211-1"/>
    </source>
</evidence>
<evidence type="ECO:0000256" key="1">
    <source>
        <dbReference type="ARBA" id="ARBA00004613"/>
    </source>
</evidence>
<evidence type="ECO:0000259" key="11">
    <source>
        <dbReference type="PROSITE" id="PS50041"/>
    </source>
</evidence>
<dbReference type="InterPro" id="IPR016090">
    <property type="entry name" value="PLA2-like_dom"/>
</dbReference>
<dbReference type="InterPro" id="IPR033113">
    <property type="entry name" value="PLA2_histidine"/>
</dbReference>
<accession>A0A6A4SRL1</accession>
<comment type="similarity">
    <text evidence="8">Belongs to the phospholipase A2 family.</text>
</comment>
<dbReference type="CDD" id="cd00125">
    <property type="entry name" value="PLA2c"/>
    <property type="match status" value="1"/>
</dbReference>
<dbReference type="Gene3D" id="1.20.90.10">
    <property type="entry name" value="Phospholipase A2 domain"/>
    <property type="match status" value="1"/>
</dbReference>
<evidence type="ECO:0000256" key="9">
    <source>
        <dbReference type="SAM" id="MobiDB-lite"/>
    </source>
</evidence>
<evidence type="ECO:0000256" key="6">
    <source>
        <dbReference type="PIRSR" id="PIRSR601211-2"/>
    </source>
</evidence>
<evidence type="ECO:0000256" key="8">
    <source>
        <dbReference type="RuleBase" id="RU003654"/>
    </source>
</evidence>
<protein>
    <recommendedName>
        <fullName evidence="11">C-type lectin domain-containing protein</fullName>
    </recommendedName>
</protein>
<dbReference type="Proteomes" id="UP000438429">
    <property type="component" value="Unassembled WGS sequence"/>
</dbReference>
<name>A0A6A4SRL1_SCOMX</name>
<dbReference type="PROSITE" id="PS00119">
    <property type="entry name" value="PA2_ASP"/>
    <property type="match status" value="1"/>
</dbReference>
<gene>
    <name evidence="12" type="ORF">F2P81_013740</name>
</gene>
<dbReference type="FunFam" id="1.20.90.10:FF:000007">
    <property type="entry name" value="Acidic phospholipase A2"/>
    <property type="match status" value="1"/>
</dbReference>
<feature type="active site" evidence="5">
    <location>
        <position position="337"/>
    </location>
</feature>
<dbReference type="InterPro" id="IPR033112">
    <property type="entry name" value="PLA2_Asp_AS"/>
</dbReference>
<dbReference type="PANTHER" id="PTHR22803">
    <property type="entry name" value="MANNOSE, PHOSPHOLIPASE, LECTIN RECEPTOR RELATED"/>
    <property type="match status" value="1"/>
</dbReference>
<feature type="disulfide bond" evidence="7">
    <location>
        <begin position="282"/>
        <end position="343"/>
    </location>
</feature>
<dbReference type="PROSITE" id="PS50041">
    <property type="entry name" value="C_TYPE_LECTIN_2"/>
    <property type="match status" value="1"/>
</dbReference>
<comment type="subcellular location">
    <subcellularLocation>
        <location evidence="1">Secreted</location>
    </subcellularLocation>
</comment>
<evidence type="ECO:0000256" key="3">
    <source>
        <dbReference type="ARBA" id="ARBA00022734"/>
    </source>
</evidence>
<dbReference type="InterPro" id="IPR016187">
    <property type="entry name" value="CTDL_fold"/>
</dbReference>
<keyword evidence="3" id="KW-0430">Lectin</keyword>
<feature type="transmembrane region" description="Helical" evidence="10">
    <location>
        <begin position="31"/>
        <end position="50"/>
    </location>
</feature>
<feature type="domain" description="C-type lectin" evidence="11">
    <location>
        <begin position="93"/>
        <end position="216"/>
    </location>
</feature>
<dbReference type="PRINTS" id="PR00389">
    <property type="entry name" value="PHPHLIPASEA2"/>
</dbReference>
<dbReference type="SUPFAM" id="SSF48619">
    <property type="entry name" value="Phospholipase A2, PLA2"/>
    <property type="match status" value="1"/>
</dbReference>
<reference evidence="12 13" key="1">
    <citation type="submission" date="2019-06" db="EMBL/GenBank/DDBJ databases">
        <title>Draft genomes of female and male turbot (Scophthalmus maximus).</title>
        <authorList>
            <person name="Xu H."/>
            <person name="Xu X.-W."/>
            <person name="Shao C."/>
            <person name="Chen S."/>
        </authorList>
    </citation>
    <scope>NUCLEOTIDE SEQUENCE [LARGE SCALE GENOMIC DNA]</scope>
    <source>
        <strain evidence="12">Ysfricsl-2016a</strain>
        <tissue evidence="12">Blood</tissue>
    </source>
</reference>
<dbReference type="InterPro" id="IPR016186">
    <property type="entry name" value="C-type_lectin-like/link_sf"/>
</dbReference>
<dbReference type="SMART" id="SM00034">
    <property type="entry name" value="CLECT"/>
    <property type="match status" value="1"/>
</dbReference>
<comment type="cofactor">
    <cofactor evidence="6">
        <name>Ca(2+)</name>
        <dbReference type="ChEBI" id="CHEBI:29108"/>
    </cofactor>
    <text evidence="6">Binds 1 Ca(2+) ion per subunit.</text>
</comment>
<evidence type="ECO:0000256" key="4">
    <source>
        <dbReference type="ARBA" id="ARBA00023157"/>
    </source>
</evidence>
<dbReference type="GO" id="GO:0004623">
    <property type="term" value="F:phospholipase A2 activity"/>
    <property type="evidence" value="ECO:0007669"/>
    <property type="project" value="InterPro"/>
</dbReference>
<evidence type="ECO:0000313" key="13">
    <source>
        <dbReference type="Proteomes" id="UP000438429"/>
    </source>
</evidence>
<sequence length="364" mass="40729">MEYQFHQFGESDNGPVHGEHKINAKPGMSRMVAFVLYGVVVLLLSILLMVTGIKFSQLNKEITEVKVHLERISHGGKTSASSAGTCGNGWSSFQRSCYLLSTSPVTWSKAEEQCRAHGGHLLVVNNVEELDFISKIVELRYSYWIGLVEREHEGHWSWVDGTDFHSTPTFWDKGQPDNWDYRENGEDCGQLHASERRKRKMWNDADCSLWYQYISMNLTAPLLLLLLTACLGNGALLPRALWQFGKMIPCTQPGVNPLAYNNYGCWCGFGGKGTPLDEVDACCEVHDKCYATSRRVPGCTAIADLPYVLVYDFTCSDRQVACSATNDKCQAAVCECDRVAAHCFARATYNPDNKHVDSKVQCVN</sequence>
<dbReference type="SUPFAM" id="SSF56436">
    <property type="entry name" value="C-type lectin-like"/>
    <property type="match status" value="1"/>
</dbReference>
<keyword evidence="2" id="KW-0964">Secreted</keyword>
<feature type="binding site" evidence="6">
    <location>
        <position position="287"/>
    </location>
    <ligand>
        <name>Ca(2+)</name>
        <dbReference type="ChEBI" id="CHEBI:29108"/>
    </ligand>
</feature>
<comment type="caution">
    <text evidence="12">The sequence shown here is derived from an EMBL/GenBank/DDBJ whole genome shotgun (WGS) entry which is preliminary data.</text>
</comment>
<keyword evidence="10" id="KW-1133">Transmembrane helix</keyword>
<feature type="disulfide bond" evidence="7">
    <location>
        <begin position="322"/>
        <end position="334"/>
    </location>
</feature>
<dbReference type="EMBL" id="VEVO01000012">
    <property type="protein sequence ID" value="KAF0033674.1"/>
    <property type="molecule type" value="Genomic_DNA"/>
</dbReference>
<feature type="disulfide bond" evidence="7">
    <location>
        <begin position="289"/>
        <end position="336"/>
    </location>
</feature>
<dbReference type="GO" id="GO:0006644">
    <property type="term" value="P:phospholipid metabolic process"/>
    <property type="evidence" value="ECO:0007669"/>
    <property type="project" value="InterPro"/>
</dbReference>
<feature type="binding site" evidence="6">
    <location>
        <position position="270"/>
    </location>
    <ligand>
        <name>Ca(2+)</name>
        <dbReference type="ChEBI" id="CHEBI:29108"/>
    </ligand>
</feature>